<comment type="similarity">
    <text evidence="1">Belongs to the site-specific recombinase resolvase family.</text>
</comment>
<dbReference type="EMBL" id="BAABMM010000044">
    <property type="protein sequence ID" value="GAA5253080.1"/>
    <property type="molecule type" value="Genomic_DNA"/>
</dbReference>
<keyword evidence="7" id="KW-1185">Reference proteome</keyword>
<dbReference type="PROSITE" id="PS00398">
    <property type="entry name" value="RECOMBINASES_2"/>
    <property type="match status" value="1"/>
</dbReference>
<dbReference type="RefSeq" id="WP_412708671.1">
    <property type="nucleotide sequence ID" value="NZ_BAABMM010000044.1"/>
</dbReference>
<dbReference type="Gene3D" id="3.40.50.1390">
    <property type="entry name" value="Resolvase, N-terminal catalytic domain"/>
    <property type="match status" value="1"/>
</dbReference>
<dbReference type="Pfam" id="PF02796">
    <property type="entry name" value="HTH_7"/>
    <property type="match status" value="1"/>
</dbReference>
<protein>
    <submittedName>
        <fullName evidence="6">Recombinase family protein</fullName>
    </submittedName>
</protein>
<dbReference type="Pfam" id="PF00239">
    <property type="entry name" value="Resolvase"/>
    <property type="match status" value="1"/>
</dbReference>
<accession>A0ABP9TZU7</accession>
<dbReference type="InterPro" id="IPR009057">
    <property type="entry name" value="Homeodomain-like_sf"/>
</dbReference>
<proteinExistence type="inferred from homology"/>
<feature type="domain" description="Resolvase/invertase-type recombinase catalytic" evidence="5">
    <location>
        <begin position="1"/>
        <end position="138"/>
    </location>
</feature>
<evidence type="ECO:0000256" key="1">
    <source>
        <dbReference type="ARBA" id="ARBA00009913"/>
    </source>
</evidence>
<comment type="caution">
    <text evidence="6">The sequence shown here is derived from an EMBL/GenBank/DDBJ whole genome shotgun (WGS) entry which is preliminary data.</text>
</comment>
<evidence type="ECO:0000259" key="5">
    <source>
        <dbReference type="PROSITE" id="PS51736"/>
    </source>
</evidence>
<dbReference type="PANTHER" id="PTHR30461:SF2">
    <property type="entry name" value="SERINE RECOMBINASE PINE-RELATED"/>
    <property type="match status" value="1"/>
</dbReference>
<name>A0ABP9TZU7_9RICK</name>
<evidence type="ECO:0000256" key="3">
    <source>
        <dbReference type="ARBA" id="ARBA00023125"/>
    </source>
</evidence>
<dbReference type="Proteomes" id="UP001628124">
    <property type="component" value="Unassembled WGS sequence"/>
</dbReference>
<evidence type="ECO:0000256" key="4">
    <source>
        <dbReference type="ARBA" id="ARBA00023172"/>
    </source>
</evidence>
<gene>
    <name evidence="6" type="ORF">KNCP2_13680</name>
</gene>
<evidence type="ECO:0000313" key="7">
    <source>
        <dbReference type="Proteomes" id="UP001628124"/>
    </source>
</evidence>
<dbReference type="PANTHER" id="PTHR30461">
    <property type="entry name" value="DNA-INVERTASE FROM LAMBDOID PROPHAGE"/>
    <property type="match status" value="1"/>
</dbReference>
<dbReference type="InterPro" id="IPR006120">
    <property type="entry name" value="Resolvase_HTH_dom"/>
</dbReference>
<evidence type="ECO:0000313" key="6">
    <source>
        <dbReference type="EMBL" id="GAA5253080.1"/>
    </source>
</evidence>
<dbReference type="CDD" id="cd00569">
    <property type="entry name" value="HTH_Hin_like"/>
    <property type="match status" value="1"/>
</dbReference>
<dbReference type="CDD" id="cd03768">
    <property type="entry name" value="SR_ResInv"/>
    <property type="match status" value="1"/>
</dbReference>
<dbReference type="InterPro" id="IPR050639">
    <property type="entry name" value="SSR_resolvase"/>
</dbReference>
<dbReference type="PROSITE" id="PS51736">
    <property type="entry name" value="RECOMBINASES_3"/>
    <property type="match status" value="1"/>
</dbReference>
<reference evidence="6 7" key="1">
    <citation type="journal article" date="2024" name="Microbiol. Immunol.">
        <title>Discovery of a novel spotted fever group Rickettsia, 'Candidatus Rickettsia kedanie,' in unfed larval chigger mites, Leptotrombidium scutellare.</title>
        <authorList>
            <person name="Ogawa M."/>
            <person name="Matsutani M."/>
            <person name="Katayama T."/>
            <person name="Takada N."/>
            <person name="Noda S."/>
            <person name="Takahashi M."/>
            <person name="Kageyama D."/>
            <person name="Hanaoka N."/>
            <person name="Ebihara H."/>
        </authorList>
    </citation>
    <scope>NUCLEOTIDE SEQUENCE [LARGE SCALE GENOMIC DNA]</scope>
    <source>
        <strain evidence="6 7">KNCP2-13</strain>
    </source>
</reference>
<evidence type="ECO:0000256" key="2">
    <source>
        <dbReference type="ARBA" id="ARBA00022908"/>
    </source>
</evidence>
<organism evidence="6 7">
    <name type="scientific">Candidatus Rickettsia kedanie</name>
    <dbReference type="NCBI Taxonomy" id="3115352"/>
    <lineage>
        <taxon>Bacteria</taxon>
        <taxon>Pseudomonadati</taxon>
        <taxon>Pseudomonadota</taxon>
        <taxon>Alphaproteobacteria</taxon>
        <taxon>Rickettsiales</taxon>
        <taxon>Rickettsiaceae</taxon>
        <taxon>Rickettsieae</taxon>
        <taxon>Rickettsia</taxon>
        <taxon>spotted fever group</taxon>
    </lineage>
</organism>
<dbReference type="InterPro" id="IPR006119">
    <property type="entry name" value="Resolv_N"/>
</dbReference>
<dbReference type="SMART" id="SM00857">
    <property type="entry name" value="Resolvase"/>
    <property type="match status" value="1"/>
</dbReference>
<keyword evidence="3" id="KW-0238">DNA-binding</keyword>
<dbReference type="InterPro" id="IPR006118">
    <property type="entry name" value="Recombinase_CS"/>
</dbReference>
<dbReference type="SUPFAM" id="SSF53041">
    <property type="entry name" value="Resolvase-like"/>
    <property type="match status" value="1"/>
</dbReference>
<sequence>MLVGYMRVSSENDRQVFDLQYDALIKEGVDPRHIFQDKISGAKDNRQGLQEALDYLKDGDCLIVWKLDRLGRSLSQLITLIDGFKKKNIGFKSITEQMDTTTPHGEFLFSVFGALAQYERALTKERIMAGLKSAKQRGKTGGRPRAISPEKMQAISEALKSGTSKAAICRTFNVKRTTLYDNLEKMIDCNSL</sequence>
<dbReference type="InterPro" id="IPR036162">
    <property type="entry name" value="Resolvase-like_N_sf"/>
</dbReference>
<keyword evidence="2" id="KW-0229">DNA integration</keyword>
<dbReference type="SUPFAM" id="SSF46689">
    <property type="entry name" value="Homeodomain-like"/>
    <property type="match status" value="1"/>
</dbReference>
<keyword evidence="4" id="KW-0233">DNA recombination</keyword>
<dbReference type="Gene3D" id="1.10.10.60">
    <property type="entry name" value="Homeodomain-like"/>
    <property type="match status" value="1"/>
</dbReference>